<dbReference type="AlphaFoldDB" id="A0A9D1QRX1"/>
<evidence type="ECO:0000313" key="2">
    <source>
        <dbReference type="Proteomes" id="UP000886822"/>
    </source>
</evidence>
<reference evidence="1" key="1">
    <citation type="journal article" date="2021" name="PeerJ">
        <title>Extensive microbial diversity within the chicken gut microbiome revealed by metagenomics and culture.</title>
        <authorList>
            <person name="Gilroy R."/>
            <person name="Ravi A."/>
            <person name="Getino M."/>
            <person name="Pursley I."/>
            <person name="Horton D.L."/>
            <person name="Alikhan N.F."/>
            <person name="Baker D."/>
            <person name="Gharbi K."/>
            <person name="Hall N."/>
            <person name="Watson M."/>
            <person name="Adriaenssens E.M."/>
            <person name="Foster-Nyarko E."/>
            <person name="Jarju S."/>
            <person name="Secka A."/>
            <person name="Antonio M."/>
            <person name="Oren A."/>
            <person name="Chaudhuri R.R."/>
            <person name="La Ragione R."/>
            <person name="Hildebrand F."/>
            <person name="Pallen M.J."/>
        </authorList>
    </citation>
    <scope>NUCLEOTIDE SEQUENCE</scope>
    <source>
        <strain evidence="1">CHK173-259</strain>
    </source>
</reference>
<reference evidence="1" key="2">
    <citation type="submission" date="2021-04" db="EMBL/GenBank/DDBJ databases">
        <authorList>
            <person name="Gilroy R."/>
        </authorList>
    </citation>
    <scope>NUCLEOTIDE SEQUENCE</scope>
    <source>
        <strain evidence="1">CHK173-259</strain>
    </source>
</reference>
<protein>
    <submittedName>
        <fullName evidence="1">DUF2634 domain-containing protein</fullName>
    </submittedName>
</protein>
<dbReference type="Gene3D" id="3.10.450.40">
    <property type="match status" value="1"/>
</dbReference>
<proteinExistence type="predicted"/>
<comment type="caution">
    <text evidence="1">The sequence shown here is derived from an EMBL/GenBank/DDBJ whole genome shotgun (WGS) entry which is preliminary data.</text>
</comment>
<gene>
    <name evidence="1" type="ORF">H9875_00335</name>
</gene>
<dbReference type="Pfam" id="PF10934">
    <property type="entry name" value="Sheath_initiator"/>
    <property type="match status" value="1"/>
</dbReference>
<name>A0A9D1QRX1_9LACO</name>
<dbReference type="Proteomes" id="UP000886822">
    <property type="component" value="Unassembled WGS sequence"/>
</dbReference>
<dbReference type="EMBL" id="DXGJ01000004">
    <property type="protein sequence ID" value="HIW71050.1"/>
    <property type="molecule type" value="Genomic_DNA"/>
</dbReference>
<organism evidence="1 2">
    <name type="scientific">Candidatus Levilactobacillus faecigallinarum</name>
    <dbReference type="NCBI Taxonomy" id="2838638"/>
    <lineage>
        <taxon>Bacteria</taxon>
        <taxon>Bacillati</taxon>
        <taxon>Bacillota</taxon>
        <taxon>Bacilli</taxon>
        <taxon>Lactobacillales</taxon>
        <taxon>Lactobacillaceae</taxon>
        <taxon>Levilactobacillus</taxon>
    </lineage>
</organism>
<accession>A0A9D1QRX1</accession>
<dbReference type="InterPro" id="IPR020288">
    <property type="entry name" value="Sheath_initiator"/>
</dbReference>
<dbReference type="SUPFAM" id="SSF160719">
    <property type="entry name" value="gpW/gp25-like"/>
    <property type="match status" value="1"/>
</dbReference>
<evidence type="ECO:0000313" key="1">
    <source>
        <dbReference type="EMBL" id="HIW71050.1"/>
    </source>
</evidence>
<sequence>MSIDVELDENGNPDPTNGTAMVSGVDELRQSLQMRLLSQVGWAVNDVEFGVEWLDFFGENDNADLAADKIAEALELDDRIAKVVSVTVTTDYKERRAYVKTVLQLADDDLIAENNDPNMTFDANIGI</sequence>